<reference evidence="3 4" key="1">
    <citation type="submission" date="2016-04" db="EMBL/GenBank/DDBJ databases">
        <title>Genome analyses suggest a sexual origin of heterokaryosis in a supposedly ancient asexual fungus.</title>
        <authorList>
            <person name="Ropars J."/>
            <person name="Sedzielewska K."/>
            <person name="Noel J."/>
            <person name="Charron P."/>
            <person name="Farinelli L."/>
            <person name="Marton T."/>
            <person name="Kruger M."/>
            <person name="Pelin A."/>
            <person name="Brachmann A."/>
            <person name="Corradi N."/>
        </authorList>
    </citation>
    <scope>NUCLEOTIDE SEQUENCE [LARGE SCALE GENOMIC DNA]</scope>
    <source>
        <strain evidence="3 4">A5</strain>
    </source>
</reference>
<reference evidence="2" key="3">
    <citation type="submission" date="2020-05" db="EMBL/GenBank/DDBJ databases">
        <authorList>
            <person name="Rincon C."/>
            <person name="Sanders R I."/>
            <person name="Robbins C."/>
            <person name="Chaturvedi A."/>
        </authorList>
    </citation>
    <scope>NUCLEOTIDE SEQUENCE</scope>
    <source>
        <strain evidence="2">CHB12</strain>
    </source>
</reference>
<dbReference type="AlphaFoldDB" id="A0A2I1E3N6"/>
<dbReference type="Pfam" id="PF00240">
    <property type="entry name" value="ubiquitin"/>
    <property type="match status" value="1"/>
</dbReference>
<organism evidence="3 4">
    <name type="scientific">Rhizophagus irregularis</name>
    <dbReference type="NCBI Taxonomy" id="588596"/>
    <lineage>
        <taxon>Eukaryota</taxon>
        <taxon>Fungi</taxon>
        <taxon>Fungi incertae sedis</taxon>
        <taxon>Mucoromycota</taxon>
        <taxon>Glomeromycotina</taxon>
        <taxon>Glomeromycetes</taxon>
        <taxon>Glomerales</taxon>
        <taxon>Glomeraceae</taxon>
        <taxon>Rhizophagus</taxon>
    </lineage>
</organism>
<dbReference type="SUPFAM" id="SSF56399">
    <property type="entry name" value="ADP-ribosylation"/>
    <property type="match status" value="1"/>
</dbReference>
<gene>
    <name evidence="2" type="ORF">CHRIB12_LOCUS9453</name>
    <name evidence="3" type="ORF">RhiirA5_496417</name>
</gene>
<protein>
    <recommendedName>
        <fullName evidence="1">Ubiquitin-like domain-containing protein</fullName>
    </recommendedName>
</protein>
<dbReference type="EMBL" id="LLXJ01000209">
    <property type="protein sequence ID" value="PKC13104.1"/>
    <property type="molecule type" value="Genomic_DNA"/>
</dbReference>
<feature type="domain" description="Ubiquitin-like" evidence="1">
    <location>
        <begin position="71"/>
        <end position="146"/>
    </location>
</feature>
<dbReference type="Proteomes" id="UP000684084">
    <property type="component" value="Unassembled WGS sequence"/>
</dbReference>
<dbReference type="SMART" id="SM00213">
    <property type="entry name" value="UBQ"/>
    <property type="match status" value="1"/>
</dbReference>
<dbReference type="VEuPathDB" id="FungiDB:RhiirA1_515821"/>
<evidence type="ECO:0000313" key="3">
    <source>
        <dbReference type="EMBL" id="PKC13104.1"/>
    </source>
</evidence>
<dbReference type="Gene3D" id="3.10.20.90">
    <property type="entry name" value="Phosphatidylinositol 3-kinase Catalytic Subunit, Chain A, domain 1"/>
    <property type="match status" value="1"/>
</dbReference>
<dbReference type="Gene3D" id="3.90.228.10">
    <property type="match status" value="1"/>
</dbReference>
<comment type="caution">
    <text evidence="3">The sequence shown here is derived from an EMBL/GenBank/DDBJ whole genome shotgun (WGS) entry which is preliminary data.</text>
</comment>
<dbReference type="VEuPathDB" id="FungiDB:FUN_003150"/>
<accession>A0A2I1E3N6</accession>
<dbReference type="EMBL" id="CAGKOT010000018">
    <property type="protein sequence ID" value="CAB5363273.1"/>
    <property type="molecule type" value="Genomic_DNA"/>
</dbReference>
<evidence type="ECO:0000313" key="4">
    <source>
        <dbReference type="Proteomes" id="UP000232722"/>
    </source>
</evidence>
<dbReference type="PANTHER" id="PTHR36649">
    <property type="entry name" value="UBIQUITIN-LIKE DOMAIN-CONTAINING PROTEIN"/>
    <property type="match status" value="1"/>
</dbReference>
<dbReference type="Proteomes" id="UP000232722">
    <property type="component" value="Unassembled WGS sequence"/>
</dbReference>
<name>A0A2I1E3N6_9GLOM</name>
<dbReference type="InterPro" id="IPR019956">
    <property type="entry name" value="Ubiquitin_dom"/>
</dbReference>
<dbReference type="SUPFAM" id="SSF54236">
    <property type="entry name" value="Ubiquitin-like"/>
    <property type="match status" value="1"/>
</dbReference>
<evidence type="ECO:0000313" key="2">
    <source>
        <dbReference type="EMBL" id="CAB5363273.1"/>
    </source>
</evidence>
<reference evidence="3 4" key="2">
    <citation type="submission" date="2017-09" db="EMBL/GenBank/DDBJ databases">
        <title>Extensive intraspecific genome diversity in a model arbuscular mycorrhizal fungus.</title>
        <authorList>
            <person name="Chen E.C."/>
            <person name="Morin E."/>
            <person name="Beaudet D."/>
            <person name="Noel J."/>
            <person name="Ndikumana S."/>
            <person name="Charron P."/>
            <person name="St-Onge C."/>
            <person name="Giorgi J."/>
            <person name="Grigoriev I.V."/>
            <person name="Roux C."/>
            <person name="Martin F.M."/>
            <person name="Corradi N."/>
        </authorList>
    </citation>
    <scope>NUCLEOTIDE SEQUENCE [LARGE SCALE GENOMIC DNA]</scope>
    <source>
        <strain evidence="3 4">A5</strain>
    </source>
</reference>
<proteinExistence type="predicted"/>
<dbReference type="PRINTS" id="PR00348">
    <property type="entry name" value="UBIQUITIN"/>
</dbReference>
<dbReference type="InterPro" id="IPR000626">
    <property type="entry name" value="Ubiquitin-like_dom"/>
</dbReference>
<dbReference type="PANTHER" id="PTHR36649:SF28">
    <property type="entry name" value="UBIQUITIN-LIKE DOMAIN-CONTAINING PROTEIN"/>
    <property type="match status" value="1"/>
</dbReference>
<dbReference type="InterPro" id="IPR029071">
    <property type="entry name" value="Ubiquitin-like_domsf"/>
</dbReference>
<sequence>MSQLSLVASAMSSILDIPVKTYDECIANGYTISPEQILDLNFIHNNSLMYVRNEVNEIEDTFLTFTISNLIQIFVINLSGDSQAIFVDPHNTVLELKYIIQDKLEYDIKLIRLEFANRRLEDHRTLRSYNIQQGDNVHISLRLLGGNFNMDSCAIKNYCIITEDFLDPKYDYNFTNLKDDEEKYYRGKRVLYRRPYGWERIALNVSRKHGHDDRWLGCVGNSPYEWPVSYHGTKKEFFNAIAGEGYRLDKGKRFSYGKGIYSTPIIEIAEGYAKIFKHNGTLYKAVFQNRVNPVGFDEHKGGKYWVTPNEKDIRPYGLCVKKVQTIIPQFFYDLIL</sequence>
<evidence type="ECO:0000259" key="1">
    <source>
        <dbReference type="PROSITE" id="PS50053"/>
    </source>
</evidence>
<dbReference type="PROSITE" id="PS50053">
    <property type="entry name" value="UBIQUITIN_2"/>
    <property type="match status" value="1"/>
</dbReference>
<dbReference type="VEuPathDB" id="FungiDB:RhiirFUN_023741"/>
<dbReference type="OrthoDB" id="428577at2759"/>